<evidence type="ECO:0000313" key="2">
    <source>
        <dbReference type="EMBL" id="CAD2217202.1"/>
    </source>
</evidence>
<feature type="compositionally biased region" description="Basic and acidic residues" evidence="1">
    <location>
        <begin position="176"/>
        <end position="188"/>
    </location>
</feature>
<name>A0A7G2CG90_9TRYP</name>
<sequence>MSENNRKSSSNTSGGDQSNNNTLYVKVLEMCAQNPKSSTTHRRLANVYELLKGVVRSLSGEEGFQKDLNELFGRFCISSLSCLADLEEAVFAYVHPDKVTLNSNGAIEAKEEVPFIEDMDFFRQICRYLSNVSNGVVKALYLENIAQNALKKHNKEKNEATAPPPSTTAAQKKRKREEISTAKAEEVHTGPTKMQVPWSLLTPQRRISFNRDNLMETIQNVRRKRKEGAPTEEEDDSVIVSDFFKESLTPFELLLLWEKREKQINPEGTSEVNWISAAEEAPVVPPSPSQTEAPIDKGETKEEADSSKMALFPPKGSVQAAVAPMLFVSSMQQFGVSHVKWLYGELE</sequence>
<dbReference type="Proteomes" id="UP000515908">
    <property type="component" value="Chromosome 08"/>
</dbReference>
<gene>
    <name evidence="2" type="ORF">ADEAN_000468000</name>
</gene>
<organism evidence="2 3">
    <name type="scientific">Angomonas deanei</name>
    <dbReference type="NCBI Taxonomy" id="59799"/>
    <lineage>
        <taxon>Eukaryota</taxon>
        <taxon>Discoba</taxon>
        <taxon>Euglenozoa</taxon>
        <taxon>Kinetoplastea</taxon>
        <taxon>Metakinetoplastina</taxon>
        <taxon>Trypanosomatida</taxon>
        <taxon>Trypanosomatidae</taxon>
        <taxon>Strigomonadinae</taxon>
        <taxon>Angomonas</taxon>
    </lineage>
</organism>
<keyword evidence="3" id="KW-1185">Reference proteome</keyword>
<feature type="region of interest" description="Disordered" evidence="1">
    <location>
        <begin position="153"/>
        <end position="192"/>
    </location>
</feature>
<protein>
    <submittedName>
        <fullName evidence="2">Uncharacterized protein</fullName>
    </submittedName>
</protein>
<dbReference type="VEuPathDB" id="TriTrypDB:ADEAN_000468000"/>
<dbReference type="AlphaFoldDB" id="A0A7G2CG90"/>
<accession>A0A7G2CG90</accession>
<reference evidence="2 3" key="1">
    <citation type="submission" date="2020-08" db="EMBL/GenBank/DDBJ databases">
        <authorList>
            <person name="Newling K."/>
            <person name="Davey J."/>
            <person name="Forrester S."/>
        </authorList>
    </citation>
    <scope>NUCLEOTIDE SEQUENCE [LARGE SCALE GENOMIC DNA]</scope>
    <source>
        <strain evidence="3">Crithidia deanei Carvalho (ATCC PRA-265)</strain>
    </source>
</reference>
<dbReference type="EMBL" id="LR877152">
    <property type="protein sequence ID" value="CAD2217202.1"/>
    <property type="molecule type" value="Genomic_DNA"/>
</dbReference>
<feature type="region of interest" description="Disordered" evidence="1">
    <location>
        <begin position="280"/>
        <end position="309"/>
    </location>
</feature>
<evidence type="ECO:0000313" key="3">
    <source>
        <dbReference type="Proteomes" id="UP000515908"/>
    </source>
</evidence>
<proteinExistence type="predicted"/>
<evidence type="ECO:0000256" key="1">
    <source>
        <dbReference type="SAM" id="MobiDB-lite"/>
    </source>
</evidence>
<feature type="compositionally biased region" description="Basic and acidic residues" evidence="1">
    <location>
        <begin position="294"/>
        <end position="306"/>
    </location>
</feature>